<comment type="caution">
    <text evidence="4">The sequence shown here is derived from an EMBL/GenBank/DDBJ whole genome shotgun (WGS) entry which is preliminary data.</text>
</comment>
<evidence type="ECO:0000259" key="3">
    <source>
        <dbReference type="Pfam" id="PF02885"/>
    </source>
</evidence>
<dbReference type="RefSeq" id="WP_076023125.1">
    <property type="nucleotide sequence ID" value="NZ_JAQFIK010000001.1"/>
</dbReference>
<sequence length="306" mass="33490">MSITQFLKIVGRGSKGSGDLTREQSQEAFSLIISGQVSDLELGAFCIAMRIKGESASELMGFMDALLPELTLLDTGTRPTIVLPSYNGARKQANLTPLLAGLIAAKGLTVLVQGIEHDQARVTTYEIFHSLGWPILHHTKDLGLFIGAQLPIFCPLKVISPALQRLLDIREQIGLRNTGHVLAKLINPTIHNSWQISNYTHPEYPAKLKEYFQLKSANAILMRGNEGEPTASLQRLPELHFLAADGSTYSSQEERFSDNNPFGEINANLTAHITSEILLGKLPCPQSILKQANYITIHAGGRLSPC</sequence>
<dbReference type="Gene3D" id="1.20.970.10">
    <property type="entry name" value="Transferase, Pyrimidine Nucleoside Phosphorylase, Chain C"/>
    <property type="match status" value="1"/>
</dbReference>
<dbReference type="InterPro" id="IPR017459">
    <property type="entry name" value="Glycosyl_Trfase_fam3_N_dom"/>
</dbReference>
<gene>
    <name evidence="4" type="ORF">M2127_001092</name>
</gene>
<accession>A0AA43S4S5</accession>
<evidence type="ECO:0000256" key="1">
    <source>
        <dbReference type="ARBA" id="ARBA00022676"/>
    </source>
</evidence>
<dbReference type="Gene3D" id="3.40.1030.10">
    <property type="entry name" value="Nucleoside phosphorylase/phosphoribosyltransferase catalytic domain"/>
    <property type="match status" value="1"/>
</dbReference>
<protein>
    <submittedName>
        <fullName evidence="4">Anthranilate phosphoribosyltransferase</fullName>
    </submittedName>
</protein>
<keyword evidence="5" id="KW-1185">Reference proteome</keyword>
<name>A0AA43S4S5_9BURK</name>
<reference evidence="4" key="1">
    <citation type="submission" date="2023-04" db="EMBL/GenBank/DDBJ databases">
        <title>Genome Encyclopedia of Bacteria and Archaea VI: Functional Genomics of Type Strains.</title>
        <authorList>
            <person name="Whitman W."/>
        </authorList>
    </citation>
    <scope>NUCLEOTIDE SEQUENCE</scope>
    <source>
        <strain evidence="4">Enz.4-51</strain>
    </source>
</reference>
<keyword evidence="2" id="KW-0808">Transferase</keyword>
<evidence type="ECO:0000313" key="4">
    <source>
        <dbReference type="EMBL" id="MDH6503799.1"/>
    </source>
</evidence>
<dbReference type="InterPro" id="IPR005940">
    <property type="entry name" value="Anthranilate_Pribosyl_Tfrase"/>
</dbReference>
<dbReference type="PANTHER" id="PTHR43285">
    <property type="entry name" value="ANTHRANILATE PHOSPHORIBOSYLTRANSFERASE"/>
    <property type="match status" value="1"/>
</dbReference>
<dbReference type="SUPFAM" id="SSF47648">
    <property type="entry name" value="Nucleoside phosphorylase/phosphoribosyltransferase N-terminal domain"/>
    <property type="match status" value="1"/>
</dbReference>
<dbReference type="GO" id="GO:0000162">
    <property type="term" value="P:L-tryptophan biosynthetic process"/>
    <property type="evidence" value="ECO:0007669"/>
    <property type="project" value="InterPro"/>
</dbReference>
<evidence type="ECO:0000313" key="5">
    <source>
        <dbReference type="Proteomes" id="UP001161160"/>
    </source>
</evidence>
<dbReference type="SUPFAM" id="SSF52418">
    <property type="entry name" value="Nucleoside phosphorylase/phosphoribosyltransferase catalytic domain"/>
    <property type="match status" value="1"/>
</dbReference>
<dbReference type="EMBL" id="JARXYA010000004">
    <property type="protein sequence ID" value="MDH6503799.1"/>
    <property type="molecule type" value="Genomic_DNA"/>
</dbReference>
<evidence type="ECO:0000256" key="2">
    <source>
        <dbReference type="ARBA" id="ARBA00022679"/>
    </source>
</evidence>
<dbReference type="Pfam" id="PF02885">
    <property type="entry name" value="Glycos_trans_3N"/>
    <property type="match status" value="1"/>
</dbReference>
<dbReference type="GO" id="GO:0004048">
    <property type="term" value="F:anthranilate phosphoribosyltransferase activity"/>
    <property type="evidence" value="ECO:0007669"/>
    <property type="project" value="InterPro"/>
</dbReference>
<feature type="domain" description="Glycosyl transferase family 3 N-terminal" evidence="3">
    <location>
        <begin position="6"/>
        <end position="67"/>
    </location>
</feature>
<dbReference type="InterPro" id="IPR035902">
    <property type="entry name" value="Nuc_phospho_transferase"/>
</dbReference>
<keyword evidence="1 4" id="KW-0328">Glycosyltransferase</keyword>
<dbReference type="GO" id="GO:0005829">
    <property type="term" value="C:cytosol"/>
    <property type="evidence" value="ECO:0007669"/>
    <property type="project" value="TreeGrafter"/>
</dbReference>
<dbReference type="InterPro" id="IPR036320">
    <property type="entry name" value="Glycosyl_Trfase_fam3_N_dom_sf"/>
</dbReference>
<dbReference type="NCBIfam" id="NF006005">
    <property type="entry name" value="PRK08136.1"/>
    <property type="match status" value="1"/>
</dbReference>
<dbReference type="PANTHER" id="PTHR43285:SF4">
    <property type="entry name" value="TRANSFERASE"/>
    <property type="match status" value="1"/>
</dbReference>
<dbReference type="Proteomes" id="UP001161160">
    <property type="component" value="Unassembled WGS sequence"/>
</dbReference>
<organism evidence="4 5">
    <name type="scientific">Polynucleobacter sphagniphilus</name>
    <dbReference type="NCBI Taxonomy" id="1743169"/>
    <lineage>
        <taxon>Bacteria</taxon>
        <taxon>Pseudomonadati</taxon>
        <taxon>Pseudomonadota</taxon>
        <taxon>Betaproteobacteria</taxon>
        <taxon>Burkholderiales</taxon>
        <taxon>Burkholderiaceae</taxon>
        <taxon>Polynucleobacter</taxon>
    </lineage>
</organism>
<proteinExistence type="predicted"/>
<dbReference type="AlphaFoldDB" id="A0AA43S4S5"/>